<keyword evidence="7 10" id="KW-0371">Homeobox</keyword>
<keyword evidence="5" id="KW-0805">Transcription regulation</keyword>
<reference evidence="14" key="1">
    <citation type="submission" date="2020-06" db="EMBL/GenBank/DDBJ databases">
        <authorList>
            <person name="Li T."/>
            <person name="Hu X."/>
            <person name="Zhang T."/>
            <person name="Song X."/>
            <person name="Zhang H."/>
            <person name="Dai N."/>
            <person name="Sheng W."/>
            <person name="Hou X."/>
            <person name="Wei L."/>
        </authorList>
    </citation>
    <scope>NUCLEOTIDE SEQUENCE</scope>
    <source>
        <strain evidence="14">3651</strain>
        <tissue evidence="14">Leaf</tissue>
    </source>
</reference>
<keyword evidence="15" id="KW-1185">Reference proteome</keyword>
<dbReference type="InterPro" id="IPR009057">
    <property type="entry name" value="Homeodomain-like_sf"/>
</dbReference>
<evidence type="ECO:0000256" key="7">
    <source>
        <dbReference type="ARBA" id="ARBA00023155"/>
    </source>
</evidence>
<dbReference type="Gene3D" id="1.10.10.60">
    <property type="entry name" value="Homeodomain-like"/>
    <property type="match status" value="1"/>
</dbReference>
<keyword evidence="4" id="KW-0862">Zinc</keyword>
<reference evidence="14" key="2">
    <citation type="journal article" date="2024" name="Plant">
        <title>Genomic evolution and insights into agronomic trait innovations of Sesamum species.</title>
        <authorList>
            <person name="Miao H."/>
            <person name="Wang L."/>
            <person name="Qu L."/>
            <person name="Liu H."/>
            <person name="Sun Y."/>
            <person name="Le M."/>
            <person name="Wang Q."/>
            <person name="Wei S."/>
            <person name="Zheng Y."/>
            <person name="Lin W."/>
            <person name="Duan Y."/>
            <person name="Cao H."/>
            <person name="Xiong S."/>
            <person name="Wang X."/>
            <person name="Wei L."/>
            <person name="Li C."/>
            <person name="Ma Q."/>
            <person name="Ju M."/>
            <person name="Zhao R."/>
            <person name="Li G."/>
            <person name="Mu C."/>
            <person name="Tian Q."/>
            <person name="Mei H."/>
            <person name="Zhang T."/>
            <person name="Gao T."/>
            <person name="Zhang H."/>
        </authorList>
    </citation>
    <scope>NUCLEOTIDE SEQUENCE</scope>
    <source>
        <strain evidence="14">3651</strain>
    </source>
</reference>
<keyword evidence="8" id="KW-0804">Transcription</keyword>
<evidence type="ECO:0000313" key="15">
    <source>
        <dbReference type="Proteomes" id="UP001293254"/>
    </source>
</evidence>
<evidence type="ECO:0000259" key="12">
    <source>
        <dbReference type="PROSITE" id="PS50071"/>
    </source>
</evidence>
<evidence type="ECO:0000256" key="1">
    <source>
        <dbReference type="ARBA" id="ARBA00004123"/>
    </source>
</evidence>
<protein>
    <submittedName>
        <fullName evidence="14">Zinc-finger homeodomain protein 6</fullName>
    </submittedName>
</protein>
<dbReference type="InterPro" id="IPR006456">
    <property type="entry name" value="ZF_HD_homeobox_Cys/His_dimer"/>
</dbReference>
<accession>A0AAE1XR94</accession>
<keyword evidence="9 10" id="KW-0539">Nucleus</keyword>
<evidence type="ECO:0000313" key="14">
    <source>
        <dbReference type="EMBL" id="KAK4416580.1"/>
    </source>
</evidence>
<evidence type="ECO:0000256" key="4">
    <source>
        <dbReference type="ARBA" id="ARBA00022833"/>
    </source>
</evidence>
<feature type="region of interest" description="Disordered" evidence="11">
    <location>
        <begin position="190"/>
        <end position="236"/>
    </location>
</feature>
<proteinExistence type="predicted"/>
<dbReference type="FunFam" id="1.10.10.60:FF:000257">
    <property type="entry name" value="Zinc-finger homeodomain protein 2"/>
    <property type="match status" value="1"/>
</dbReference>
<dbReference type="PROSITE" id="PS51523">
    <property type="entry name" value="ZF_HD_DIMER"/>
    <property type="match status" value="1"/>
</dbReference>
<dbReference type="NCBIfam" id="TIGR01565">
    <property type="entry name" value="homeo_ZF_HD"/>
    <property type="match status" value="1"/>
</dbReference>
<evidence type="ECO:0000256" key="6">
    <source>
        <dbReference type="ARBA" id="ARBA00023125"/>
    </source>
</evidence>
<dbReference type="InterPro" id="IPR001356">
    <property type="entry name" value="HD"/>
</dbReference>
<dbReference type="GO" id="GO:0008270">
    <property type="term" value="F:zinc ion binding"/>
    <property type="evidence" value="ECO:0007669"/>
    <property type="project" value="UniProtKB-KW"/>
</dbReference>
<name>A0AAE1XR94_9LAMI</name>
<feature type="compositionally biased region" description="Polar residues" evidence="11">
    <location>
        <begin position="194"/>
        <end position="225"/>
    </location>
</feature>
<dbReference type="InterPro" id="IPR006455">
    <property type="entry name" value="Homeodomain_ZF_HD"/>
</dbReference>
<dbReference type="Proteomes" id="UP001293254">
    <property type="component" value="Unassembled WGS sequence"/>
</dbReference>
<evidence type="ECO:0000256" key="11">
    <source>
        <dbReference type="SAM" id="MobiDB-lite"/>
    </source>
</evidence>
<comment type="subcellular location">
    <subcellularLocation>
        <location evidence="1 10">Nucleus</location>
    </subcellularLocation>
</comment>
<dbReference type="PROSITE" id="PS50071">
    <property type="entry name" value="HOMEOBOX_2"/>
    <property type="match status" value="1"/>
</dbReference>
<feature type="compositionally biased region" description="Basic and acidic residues" evidence="11">
    <location>
        <begin position="1"/>
        <end position="10"/>
    </location>
</feature>
<keyword evidence="6 10" id="KW-0238">DNA-binding</keyword>
<feature type="compositionally biased region" description="Polar residues" evidence="11">
    <location>
        <begin position="48"/>
        <end position="63"/>
    </location>
</feature>
<gene>
    <name evidence="14" type="ORF">Salat_2483500</name>
</gene>
<dbReference type="PANTHER" id="PTHR31948">
    <property type="entry name" value="ZINC-FINGER HOMEODOMAIN PROTEIN 2"/>
    <property type="match status" value="1"/>
</dbReference>
<feature type="DNA-binding region" description="Homeobox" evidence="10">
    <location>
        <begin position="290"/>
        <end position="353"/>
    </location>
</feature>
<feature type="compositionally biased region" description="Pro residues" evidence="11">
    <location>
        <begin position="69"/>
        <end position="90"/>
    </location>
</feature>
<dbReference type="GO" id="GO:0050793">
    <property type="term" value="P:regulation of developmental process"/>
    <property type="evidence" value="ECO:0007669"/>
    <property type="project" value="TreeGrafter"/>
</dbReference>
<evidence type="ECO:0000256" key="2">
    <source>
        <dbReference type="ARBA" id="ARBA00022723"/>
    </source>
</evidence>
<dbReference type="GO" id="GO:0005634">
    <property type="term" value="C:nucleus"/>
    <property type="evidence" value="ECO:0007669"/>
    <property type="project" value="UniProtKB-SubCell"/>
</dbReference>
<evidence type="ECO:0000259" key="13">
    <source>
        <dbReference type="PROSITE" id="PS51523"/>
    </source>
</evidence>
<feature type="domain" description="ZF-HD dimerization-type" evidence="13">
    <location>
        <begin position="140"/>
        <end position="189"/>
    </location>
</feature>
<keyword evidence="2" id="KW-0479">Metal-binding</keyword>
<dbReference type="GO" id="GO:0000976">
    <property type="term" value="F:transcription cis-regulatory region binding"/>
    <property type="evidence" value="ECO:0007669"/>
    <property type="project" value="TreeGrafter"/>
</dbReference>
<evidence type="ECO:0000256" key="10">
    <source>
        <dbReference type="PROSITE-ProRule" id="PRU00108"/>
    </source>
</evidence>
<dbReference type="NCBIfam" id="TIGR01566">
    <property type="entry name" value="ZF_HD_prot_N"/>
    <property type="match status" value="1"/>
</dbReference>
<dbReference type="AlphaFoldDB" id="A0AAE1XR94"/>
<sequence length="354" mass="38852">MERRGQERDVGIPNSMGYTPQQMMQESPVKLPLAPILSTPPDRRANAMVSTRRGSSIFSPTQTLDHHYNPPPPPPQQHRQLSPPPPPQPPVVQKDHTPDPDPPPTTTGGASNSKKQAPASQPQAPPPVQGSSSATGNIRYRECLKNHAAAMGGHVVDGCGEFMPSGEEGTPESLRCAACDCHRNFHRKEVDGETPQQQSHYYTYNPNSGNKNSHRSSMLHGQTPSSVPPHHKHSLSYSQGFATGPTPPTMVNFGGNSGGAAAESSSEDLNMFQSGSGVHAGGQPSFSGSKKRFRTKFSQEQKDRMHEFATKLGWRIQKQDEKEVQEFCSEVGVKRQVFKVWMHNNKQAMKKRQI</sequence>
<feature type="region of interest" description="Disordered" evidence="11">
    <location>
        <begin position="1"/>
        <end position="134"/>
    </location>
</feature>
<dbReference type="SUPFAM" id="SSF46689">
    <property type="entry name" value="Homeodomain-like"/>
    <property type="match status" value="1"/>
</dbReference>
<dbReference type="GO" id="GO:0003700">
    <property type="term" value="F:DNA-binding transcription factor activity"/>
    <property type="evidence" value="ECO:0007669"/>
    <property type="project" value="TreeGrafter"/>
</dbReference>
<evidence type="ECO:0000256" key="5">
    <source>
        <dbReference type="ARBA" id="ARBA00023015"/>
    </source>
</evidence>
<feature type="domain" description="Homeobox" evidence="12">
    <location>
        <begin position="288"/>
        <end position="352"/>
    </location>
</feature>
<evidence type="ECO:0000256" key="3">
    <source>
        <dbReference type="ARBA" id="ARBA00022771"/>
    </source>
</evidence>
<evidence type="ECO:0000256" key="9">
    <source>
        <dbReference type="ARBA" id="ARBA00023242"/>
    </source>
</evidence>
<dbReference type="EMBL" id="JACGWO010000010">
    <property type="protein sequence ID" value="KAK4416580.1"/>
    <property type="molecule type" value="Genomic_DNA"/>
</dbReference>
<feature type="compositionally biased region" description="Polar residues" evidence="11">
    <location>
        <begin position="16"/>
        <end position="25"/>
    </location>
</feature>
<comment type="caution">
    <text evidence="14">The sequence shown here is derived from an EMBL/GenBank/DDBJ whole genome shotgun (WGS) entry which is preliminary data.</text>
</comment>
<keyword evidence="3 14" id="KW-0863">Zinc-finger</keyword>
<dbReference type="Pfam" id="PF04770">
    <property type="entry name" value="ZF-HD_dimer"/>
    <property type="match status" value="1"/>
</dbReference>
<evidence type="ECO:0000256" key="8">
    <source>
        <dbReference type="ARBA" id="ARBA00023163"/>
    </source>
</evidence>
<organism evidence="14 15">
    <name type="scientific">Sesamum alatum</name>
    <dbReference type="NCBI Taxonomy" id="300844"/>
    <lineage>
        <taxon>Eukaryota</taxon>
        <taxon>Viridiplantae</taxon>
        <taxon>Streptophyta</taxon>
        <taxon>Embryophyta</taxon>
        <taxon>Tracheophyta</taxon>
        <taxon>Spermatophyta</taxon>
        <taxon>Magnoliopsida</taxon>
        <taxon>eudicotyledons</taxon>
        <taxon>Gunneridae</taxon>
        <taxon>Pentapetalae</taxon>
        <taxon>asterids</taxon>
        <taxon>lamiids</taxon>
        <taxon>Lamiales</taxon>
        <taxon>Pedaliaceae</taxon>
        <taxon>Sesamum</taxon>
    </lineage>
</organism>
<dbReference type="PANTHER" id="PTHR31948:SF119">
    <property type="entry name" value="ZINC-FINGER HOMEODOMAIN PROTEIN 6-LIKE"/>
    <property type="match status" value="1"/>
</dbReference>